<sequence length="133" mass="13720">MQEAIPYRRIATNGGGGAAAAGSRVKGMRNLVSETPVVVLGRRGCCMCHVVKRLLLGLGVNPAVCEVDDDGEEAAAVEEMAAAEPLGGSRPPPPQFPAVFIGGRHVGGIDRLMAAHISGDLVPILKDAGALWL</sequence>
<dbReference type="SUPFAM" id="SSF52833">
    <property type="entry name" value="Thioredoxin-like"/>
    <property type="match status" value="1"/>
</dbReference>
<dbReference type="NCBIfam" id="TIGR02189">
    <property type="entry name" value="GlrX-like_plant"/>
    <property type="match status" value="1"/>
</dbReference>
<dbReference type="Gene3D" id="3.40.30.10">
    <property type="entry name" value="Glutaredoxin"/>
    <property type="match status" value="1"/>
</dbReference>
<name>A0A7I8KHY6_SPIIN</name>
<evidence type="ECO:0000256" key="3">
    <source>
        <dbReference type="ARBA" id="ARBA00022490"/>
    </source>
</evidence>
<gene>
    <name evidence="6" type="ORF">SI8410_06008112</name>
</gene>
<dbReference type="EMBL" id="LR746269">
    <property type="protein sequence ID" value="CAA7397447.1"/>
    <property type="molecule type" value="Genomic_DNA"/>
</dbReference>
<reference evidence="6" key="1">
    <citation type="submission" date="2020-02" db="EMBL/GenBank/DDBJ databases">
        <authorList>
            <person name="Scholz U."/>
            <person name="Mascher M."/>
            <person name="Fiebig A."/>
        </authorList>
    </citation>
    <scope>NUCLEOTIDE SEQUENCE</scope>
</reference>
<keyword evidence="7" id="KW-1185">Reference proteome</keyword>
<accession>A0A7I8KHY6</accession>
<evidence type="ECO:0000256" key="2">
    <source>
        <dbReference type="ARBA" id="ARBA00007568"/>
    </source>
</evidence>
<dbReference type="InterPro" id="IPR002109">
    <property type="entry name" value="Glutaredoxin"/>
</dbReference>
<proteinExistence type="inferred from homology"/>
<evidence type="ECO:0000313" key="6">
    <source>
        <dbReference type="EMBL" id="CAA7397447.1"/>
    </source>
</evidence>
<comment type="subcellular location">
    <subcellularLocation>
        <location evidence="1">Cytoplasm</location>
    </subcellularLocation>
</comment>
<protein>
    <recommendedName>
        <fullName evidence="5">Glutaredoxin domain-containing protein</fullName>
    </recommendedName>
</protein>
<keyword evidence="3" id="KW-0963">Cytoplasm</keyword>
<dbReference type="InterPro" id="IPR036249">
    <property type="entry name" value="Thioredoxin-like_sf"/>
</dbReference>
<dbReference type="InterPro" id="IPR011905">
    <property type="entry name" value="GlrX-like_pln_2"/>
</dbReference>
<dbReference type="GO" id="GO:0005737">
    <property type="term" value="C:cytoplasm"/>
    <property type="evidence" value="ECO:0007669"/>
    <property type="project" value="UniProtKB-SubCell"/>
</dbReference>
<evidence type="ECO:0000313" key="7">
    <source>
        <dbReference type="Proteomes" id="UP000663760"/>
    </source>
</evidence>
<organism evidence="6 7">
    <name type="scientific">Spirodela intermedia</name>
    <name type="common">Intermediate duckweed</name>
    <dbReference type="NCBI Taxonomy" id="51605"/>
    <lineage>
        <taxon>Eukaryota</taxon>
        <taxon>Viridiplantae</taxon>
        <taxon>Streptophyta</taxon>
        <taxon>Embryophyta</taxon>
        <taxon>Tracheophyta</taxon>
        <taxon>Spermatophyta</taxon>
        <taxon>Magnoliopsida</taxon>
        <taxon>Liliopsida</taxon>
        <taxon>Araceae</taxon>
        <taxon>Lemnoideae</taxon>
        <taxon>Spirodela</taxon>
    </lineage>
</organism>
<dbReference type="AlphaFoldDB" id="A0A7I8KHY6"/>
<comment type="similarity">
    <text evidence="2">Belongs to the glutaredoxin family. CC-type subfamily.</text>
</comment>
<feature type="domain" description="Glutaredoxin" evidence="5">
    <location>
        <begin position="37"/>
        <end position="106"/>
    </location>
</feature>
<keyword evidence="4" id="KW-0676">Redox-active center</keyword>
<evidence type="ECO:0000259" key="5">
    <source>
        <dbReference type="Pfam" id="PF00462"/>
    </source>
</evidence>
<evidence type="ECO:0000256" key="4">
    <source>
        <dbReference type="ARBA" id="ARBA00023284"/>
    </source>
</evidence>
<dbReference type="PROSITE" id="PS51354">
    <property type="entry name" value="GLUTAREDOXIN_2"/>
    <property type="match status" value="1"/>
</dbReference>
<dbReference type="PANTHER" id="PTHR10168">
    <property type="entry name" value="GLUTAREDOXIN"/>
    <property type="match status" value="1"/>
</dbReference>
<dbReference type="OrthoDB" id="418495at2759"/>
<evidence type="ECO:0000256" key="1">
    <source>
        <dbReference type="ARBA" id="ARBA00004496"/>
    </source>
</evidence>
<dbReference type="Pfam" id="PF00462">
    <property type="entry name" value="Glutaredoxin"/>
    <property type="match status" value="1"/>
</dbReference>
<dbReference type="Proteomes" id="UP000663760">
    <property type="component" value="Chromosome 6"/>
</dbReference>